<dbReference type="RefSeq" id="WP_121388711.1">
    <property type="nucleotide sequence ID" value="NZ_RCDD01000001.1"/>
</dbReference>
<evidence type="ECO:0000313" key="1">
    <source>
        <dbReference type="EMBL" id="RLK59648.1"/>
    </source>
</evidence>
<proteinExistence type="predicted"/>
<gene>
    <name evidence="1" type="ORF">CLV68_0131</name>
</gene>
<reference evidence="1 2" key="1">
    <citation type="submission" date="2018-10" db="EMBL/GenBank/DDBJ databases">
        <title>Genomic Encyclopedia of Archaeal and Bacterial Type Strains, Phase II (KMG-II): from individual species to whole genera.</title>
        <authorList>
            <person name="Goeker M."/>
        </authorList>
    </citation>
    <scope>NUCLEOTIDE SEQUENCE [LARGE SCALE GENOMIC DNA]</scope>
    <source>
        <strain evidence="1 2">DSM 45657</strain>
    </source>
</reference>
<comment type="caution">
    <text evidence="1">The sequence shown here is derived from an EMBL/GenBank/DDBJ whole genome shotgun (WGS) entry which is preliminary data.</text>
</comment>
<protein>
    <submittedName>
        <fullName evidence="1">Uncharacterized protein</fullName>
    </submittedName>
</protein>
<dbReference type="AlphaFoldDB" id="A0A421B5W7"/>
<dbReference type="OrthoDB" id="4547498at2"/>
<accession>A0A421B5W7</accession>
<dbReference type="EMBL" id="RCDD01000001">
    <property type="protein sequence ID" value="RLK59648.1"/>
    <property type="molecule type" value="Genomic_DNA"/>
</dbReference>
<keyword evidence="2" id="KW-1185">Reference proteome</keyword>
<dbReference type="Proteomes" id="UP000282454">
    <property type="component" value="Unassembled WGS sequence"/>
</dbReference>
<evidence type="ECO:0000313" key="2">
    <source>
        <dbReference type="Proteomes" id="UP000282454"/>
    </source>
</evidence>
<sequence length="118" mass="13440">MIEGGQVYERAWNDGVRRHCPGQSGHLRSWLTMAAWERASANAVYEVVRAVVEAGGTEWLSRVQKGRFVTLLWIAQVHRHVPSPHESIVADWEELPSWQRETNADVFEHIEGLILGAR</sequence>
<organism evidence="1 2">
    <name type="scientific">Actinokineospora cianjurensis</name>
    <dbReference type="NCBI Taxonomy" id="585224"/>
    <lineage>
        <taxon>Bacteria</taxon>
        <taxon>Bacillati</taxon>
        <taxon>Actinomycetota</taxon>
        <taxon>Actinomycetes</taxon>
        <taxon>Pseudonocardiales</taxon>
        <taxon>Pseudonocardiaceae</taxon>
        <taxon>Actinokineospora</taxon>
    </lineage>
</organism>
<name>A0A421B5W7_9PSEU</name>